<dbReference type="AlphaFoldDB" id="A0A4V2JXS8"/>
<proteinExistence type="predicted"/>
<evidence type="ECO:0000313" key="2">
    <source>
        <dbReference type="Proteomes" id="UP000292282"/>
    </source>
</evidence>
<dbReference type="Proteomes" id="UP000292282">
    <property type="component" value="Unassembled WGS sequence"/>
</dbReference>
<comment type="caution">
    <text evidence="1">The sequence shown here is derived from an EMBL/GenBank/DDBJ whole genome shotgun (WGS) entry which is preliminary data.</text>
</comment>
<dbReference type="VEuPathDB" id="MicrosporidiaDB:CWI38_0584p0040"/>
<name>A0A4V2JXS8_9MICR</name>
<organism evidence="1 2">
    <name type="scientific">Hamiltosporidium tvaerminnensis</name>
    <dbReference type="NCBI Taxonomy" id="1176355"/>
    <lineage>
        <taxon>Eukaryota</taxon>
        <taxon>Fungi</taxon>
        <taxon>Fungi incertae sedis</taxon>
        <taxon>Microsporidia</taxon>
        <taxon>Dubosqiidae</taxon>
        <taxon>Hamiltosporidium</taxon>
    </lineage>
</organism>
<dbReference type="EMBL" id="PITK01000584">
    <property type="protein sequence ID" value="TBU12922.1"/>
    <property type="molecule type" value="Genomic_DNA"/>
</dbReference>
<reference evidence="1 2" key="1">
    <citation type="submission" date="2017-12" db="EMBL/GenBank/DDBJ databases">
        <authorList>
            <person name="Pombert J.-F."/>
            <person name="Haag K.L."/>
            <person name="Ebert D."/>
        </authorList>
    </citation>
    <scope>NUCLEOTIDE SEQUENCE [LARGE SCALE GENOMIC DNA]</scope>
    <source>
        <strain evidence="1">IL-G-3</strain>
    </source>
</reference>
<sequence length="279" mass="32712">MFETLKQLSENEFCVFYKMIGLEINKERSAINDMICADTATLLDSNNNNRGYPTRSLFDELEEAIVRTELARYIDSVELRSERMLLQLLDCQKKCKEISTENTNNKLHKSEKEPEEAQLAKLFNEIENLLKKGNIRLRNEAKCKWGADGSRKTVDHLVTQSEKMLGHDYTRRHNEVIRVDTWIKTDTRYILFRLEEETITLIEKLRKCVLLANELDLIYKCSIEIITFVETWDDIKTVKIISLITEEDLRINTSSKHAIKKEDWAKQFNTKNNTLLISD</sequence>
<protein>
    <submittedName>
        <fullName evidence="1">Uncharacterized protein</fullName>
    </submittedName>
</protein>
<gene>
    <name evidence="1" type="ORF">CWI38_0584p0040</name>
</gene>
<accession>A0A4V2JXS8</accession>
<keyword evidence="2" id="KW-1185">Reference proteome</keyword>
<evidence type="ECO:0000313" key="1">
    <source>
        <dbReference type="EMBL" id="TBU12922.1"/>
    </source>
</evidence>